<sequence length="576" mass="59792">MIDSFGGTSFGIAVSKLRNGSVRDLYHGPDAFGGLSQYVISGAGISAGTTYSLNGVPASTTEMDISPDGQSIAWQHLDKVYRLNRAVNNGALDISLLSTYTPELAPGVPVQVVRGLEFSPDSKKILVAGYRNQPIGTSPTAGIISLDRVTGQSSYVAGSASCGNTQLELAYDGLIYGIANSGSLCSINPASLAFATSPLSPALTLHPTSAAAPYDSPFERLPNQIDGEDYQFFFGVAAATLSTPQVDGLSILPGLAQNVYNCKPLALSATVTNASSVRVTVTSALADGTLTSAFTATTGFTPALPTSLLPLLNGRTGYFQVSVEARNSCGQTVQRRGLVQVSSLTPSSAVLKFNDCGGVAQTPSNDPAVPTVVGQYGASIGISNSTGDYDTYQATFEQWDGGTTYYQIGNKTGAIARTGNLAAIPLNGLANQAGLGSGYFTPGNAGSELTVRLTITLNNACGSSTATGIFKPADTNCRGTLADGATRQPDARVAFFPNPLANERGRFEYTIPVAQPVTLTLVDALTGQVRLTLLSGATQAAGAHTLDFDASHLPKGLYFYRLVTDRVVVGRLAKSE</sequence>
<accession>A0ABP7N0Y9</accession>
<dbReference type="EMBL" id="BAABDH010000034">
    <property type="protein sequence ID" value="GAA3934117.1"/>
    <property type="molecule type" value="Genomic_DNA"/>
</dbReference>
<dbReference type="InterPro" id="IPR026444">
    <property type="entry name" value="Secre_tail"/>
</dbReference>
<comment type="caution">
    <text evidence="1">The sequence shown here is derived from an EMBL/GenBank/DDBJ whole genome shotgun (WGS) entry which is preliminary data.</text>
</comment>
<reference evidence="2" key="1">
    <citation type="journal article" date="2019" name="Int. J. Syst. Evol. Microbiol.">
        <title>The Global Catalogue of Microorganisms (GCM) 10K type strain sequencing project: providing services to taxonomists for standard genome sequencing and annotation.</title>
        <authorList>
            <consortium name="The Broad Institute Genomics Platform"/>
            <consortium name="The Broad Institute Genome Sequencing Center for Infectious Disease"/>
            <person name="Wu L."/>
            <person name="Ma J."/>
        </authorList>
    </citation>
    <scope>NUCLEOTIDE SEQUENCE [LARGE SCALE GENOMIC DNA]</scope>
    <source>
        <strain evidence="2">JCM 17214</strain>
    </source>
</reference>
<evidence type="ECO:0008006" key="3">
    <source>
        <dbReference type="Google" id="ProtNLM"/>
    </source>
</evidence>
<evidence type="ECO:0000313" key="2">
    <source>
        <dbReference type="Proteomes" id="UP001499909"/>
    </source>
</evidence>
<dbReference type="SUPFAM" id="SSF50969">
    <property type="entry name" value="YVTN repeat-like/Quinoprotein amine dehydrogenase"/>
    <property type="match status" value="1"/>
</dbReference>
<keyword evidence="2" id="KW-1185">Reference proteome</keyword>
<dbReference type="NCBIfam" id="TIGR04183">
    <property type="entry name" value="Por_Secre_tail"/>
    <property type="match status" value="1"/>
</dbReference>
<organism evidence="1 2">
    <name type="scientific">Hymenobacter algoricola</name>
    <dbReference type="NCBI Taxonomy" id="486267"/>
    <lineage>
        <taxon>Bacteria</taxon>
        <taxon>Pseudomonadati</taxon>
        <taxon>Bacteroidota</taxon>
        <taxon>Cytophagia</taxon>
        <taxon>Cytophagales</taxon>
        <taxon>Hymenobacteraceae</taxon>
        <taxon>Hymenobacter</taxon>
    </lineage>
</organism>
<name>A0ABP7N0Y9_9BACT</name>
<evidence type="ECO:0000313" key="1">
    <source>
        <dbReference type="EMBL" id="GAA3934117.1"/>
    </source>
</evidence>
<dbReference type="InterPro" id="IPR011044">
    <property type="entry name" value="Quino_amine_DH_bsu"/>
</dbReference>
<protein>
    <recommendedName>
        <fullName evidence="3">T9SS type A sorting domain-containing protein</fullName>
    </recommendedName>
</protein>
<proteinExistence type="predicted"/>
<gene>
    <name evidence="1" type="ORF">GCM10022406_18340</name>
</gene>
<dbReference type="Proteomes" id="UP001499909">
    <property type="component" value="Unassembled WGS sequence"/>
</dbReference>